<evidence type="ECO:0000313" key="2">
    <source>
        <dbReference type="Proteomes" id="UP001163603"/>
    </source>
</evidence>
<evidence type="ECO:0000313" key="1">
    <source>
        <dbReference type="EMBL" id="KAJ0031367.1"/>
    </source>
</evidence>
<sequence>MDSMVFTMQTRPRINDALTVISGHCQMGEGEDEFGRINREECKRTKHDSLFSKWQVLIGPSDWEDFLLGKEGASRYRVHNLPTCPGPGLYELGVAVPRKGLGREVNKLDSDGVVVVYLGQADSVRTRLQRYGRSGAHLNNPNDSGLKIGPGYFEDVFSRGASIVYRWVPMKNKADALKTENRLLNKFDYAWNKGSNGMRRHDDVLGKLNKVASRNFQFPKPVRKLLYFSREPVGIKIKGIKLLPPGNKFSGNADEESYNLFSQVFKFSKSKPRLVLDRHGAGEVYTGVCGVSLGDGSVCRNQPVQGNKRCDEHKWRKTYGSSSNSVGTSQALPSVFIDSSTSDALKCDKTKPGRVQPKVFSERQVANLQYDTICGVEIGNGRVCTREPVTGRVRCEEHKGLKVDGLISKPATKDKLNGDDSDALKCDKTKPERVQPKVFSERPVVNLQYGTLCGVEIGNGRVCTREPVTGRVRCEEHKGLKIDGLICKPATKDKLNGDDKCSNFSTHNDMKYCNSVCGALTLSGSYCKRPVKGNARCWQHSVCASDMRLTISSYYDKKSGGTSVCGAPTRNGSYCRRTVNGGGTCWQH</sequence>
<organism evidence="1 2">
    <name type="scientific">Pistacia integerrima</name>
    <dbReference type="NCBI Taxonomy" id="434235"/>
    <lineage>
        <taxon>Eukaryota</taxon>
        <taxon>Viridiplantae</taxon>
        <taxon>Streptophyta</taxon>
        <taxon>Embryophyta</taxon>
        <taxon>Tracheophyta</taxon>
        <taxon>Spermatophyta</taxon>
        <taxon>Magnoliopsida</taxon>
        <taxon>eudicotyledons</taxon>
        <taxon>Gunneridae</taxon>
        <taxon>Pentapetalae</taxon>
        <taxon>rosids</taxon>
        <taxon>malvids</taxon>
        <taxon>Sapindales</taxon>
        <taxon>Anacardiaceae</taxon>
        <taxon>Pistacia</taxon>
    </lineage>
</organism>
<proteinExistence type="predicted"/>
<comment type="caution">
    <text evidence="1">The sequence shown here is derived from an EMBL/GenBank/DDBJ whole genome shotgun (WGS) entry which is preliminary data.</text>
</comment>
<protein>
    <submittedName>
        <fullName evidence="1">Uncharacterized protein</fullName>
    </submittedName>
</protein>
<reference evidence="2" key="1">
    <citation type="journal article" date="2023" name="G3 (Bethesda)">
        <title>Genome assembly and association tests identify interacting loci associated with vigor, precocity, and sex in interspecific pistachio rootstocks.</title>
        <authorList>
            <person name="Palmer W."/>
            <person name="Jacygrad E."/>
            <person name="Sagayaradj S."/>
            <person name="Cavanaugh K."/>
            <person name="Han R."/>
            <person name="Bertier L."/>
            <person name="Beede B."/>
            <person name="Kafkas S."/>
            <person name="Golino D."/>
            <person name="Preece J."/>
            <person name="Michelmore R."/>
        </authorList>
    </citation>
    <scope>NUCLEOTIDE SEQUENCE [LARGE SCALE GENOMIC DNA]</scope>
</reference>
<gene>
    <name evidence="1" type="ORF">Pint_13364</name>
</gene>
<keyword evidence="2" id="KW-1185">Reference proteome</keyword>
<accession>A0ACC0Y7V2</accession>
<name>A0ACC0Y7V2_9ROSI</name>
<dbReference type="EMBL" id="CM047743">
    <property type="protein sequence ID" value="KAJ0031367.1"/>
    <property type="molecule type" value="Genomic_DNA"/>
</dbReference>
<dbReference type="Proteomes" id="UP001163603">
    <property type="component" value="Chromosome 8"/>
</dbReference>